<dbReference type="EMBL" id="BLLK01000045">
    <property type="protein sequence ID" value="GFH51594.1"/>
    <property type="molecule type" value="Genomic_DNA"/>
</dbReference>
<proteinExistence type="inferred from homology"/>
<accession>A0AAD3CTM1</accession>
<name>A0AAD3CTM1_9STRA</name>
<dbReference type="PANTHER" id="PTHR10015">
    <property type="entry name" value="HEAT SHOCK TRANSCRIPTION FACTOR"/>
    <property type="match status" value="1"/>
</dbReference>
<dbReference type="InterPro" id="IPR000232">
    <property type="entry name" value="HSF_DNA-bd"/>
</dbReference>
<organism evidence="7 8">
    <name type="scientific">Chaetoceros tenuissimus</name>
    <dbReference type="NCBI Taxonomy" id="426638"/>
    <lineage>
        <taxon>Eukaryota</taxon>
        <taxon>Sar</taxon>
        <taxon>Stramenopiles</taxon>
        <taxon>Ochrophyta</taxon>
        <taxon>Bacillariophyta</taxon>
        <taxon>Coscinodiscophyceae</taxon>
        <taxon>Chaetocerotophycidae</taxon>
        <taxon>Chaetocerotales</taxon>
        <taxon>Chaetocerotaceae</taxon>
        <taxon>Chaetoceros</taxon>
    </lineage>
</organism>
<comment type="caution">
    <text evidence="7">The sequence shown here is derived from an EMBL/GenBank/DDBJ whole genome shotgun (WGS) entry which is preliminary data.</text>
</comment>
<dbReference type="GO" id="GO:0005634">
    <property type="term" value="C:nucleus"/>
    <property type="evidence" value="ECO:0007669"/>
    <property type="project" value="UniProtKB-SubCell"/>
</dbReference>
<dbReference type="Pfam" id="PF00447">
    <property type="entry name" value="HSF_DNA-bind"/>
    <property type="match status" value="1"/>
</dbReference>
<dbReference type="SMART" id="SM00415">
    <property type="entry name" value="HSF"/>
    <property type="match status" value="1"/>
</dbReference>
<keyword evidence="3" id="KW-0539">Nucleus</keyword>
<dbReference type="SUPFAM" id="SSF46785">
    <property type="entry name" value="Winged helix' DNA-binding domain"/>
    <property type="match status" value="1"/>
</dbReference>
<dbReference type="PANTHER" id="PTHR10015:SF206">
    <property type="entry name" value="HSF-TYPE DNA-BINDING DOMAIN-CONTAINING PROTEIN"/>
    <property type="match status" value="1"/>
</dbReference>
<dbReference type="InterPro" id="IPR036390">
    <property type="entry name" value="WH_DNA-bd_sf"/>
</dbReference>
<feature type="region of interest" description="Disordered" evidence="5">
    <location>
        <begin position="245"/>
        <end position="319"/>
    </location>
</feature>
<dbReference type="Gene3D" id="1.10.10.10">
    <property type="entry name" value="Winged helix-like DNA-binding domain superfamily/Winged helix DNA-binding domain"/>
    <property type="match status" value="1"/>
</dbReference>
<feature type="region of interest" description="Disordered" evidence="5">
    <location>
        <begin position="1"/>
        <end position="44"/>
    </location>
</feature>
<comment type="similarity">
    <text evidence="4">Belongs to the HSF family.</text>
</comment>
<sequence length="319" mass="35429">MSSKEEAATKTTSKTDVKDELPGLVPAVPHHMAPMMPKSPSVKRDMNRFPEKLMRILDSEEYKEIFSWSKSGKSIVIHQPYELIGKVLVKHFDAKEDMKFDSFLRKLYRWGFSKKPADEEDGDEEGAHIYIHPNFQKGKLDECAKVVCTSKPTNSRPQNKRPNFSANMFYGPGYGMPFHQQQMMMMHGMYNPMMPMPPAGANGEPATGDGRDQEAMMYQQQQFMRNGGNPMMMYNMYGMPYMMPPPPPGEEGTNGEAPNDDAKPPVDGAIAPAAEGGAPVQTEAKSDVPAVGEKRDISTMAADQPGGAEESEKKKLPEA</sequence>
<dbReference type="GO" id="GO:0043565">
    <property type="term" value="F:sequence-specific DNA binding"/>
    <property type="evidence" value="ECO:0007669"/>
    <property type="project" value="InterPro"/>
</dbReference>
<dbReference type="Proteomes" id="UP001054902">
    <property type="component" value="Unassembled WGS sequence"/>
</dbReference>
<protein>
    <recommendedName>
        <fullName evidence="6">HSF-type DNA-binding domain-containing protein</fullName>
    </recommendedName>
</protein>
<feature type="compositionally biased region" description="Basic and acidic residues" evidence="5">
    <location>
        <begin position="310"/>
        <end position="319"/>
    </location>
</feature>
<evidence type="ECO:0000256" key="1">
    <source>
        <dbReference type="ARBA" id="ARBA00004123"/>
    </source>
</evidence>
<evidence type="ECO:0000259" key="6">
    <source>
        <dbReference type="SMART" id="SM00415"/>
    </source>
</evidence>
<feature type="domain" description="HSF-type DNA-binding" evidence="6">
    <location>
        <begin position="45"/>
        <end position="149"/>
    </location>
</feature>
<evidence type="ECO:0000313" key="8">
    <source>
        <dbReference type="Proteomes" id="UP001054902"/>
    </source>
</evidence>
<feature type="compositionally biased region" description="Basic and acidic residues" evidence="5">
    <location>
        <begin position="1"/>
        <end position="21"/>
    </location>
</feature>
<evidence type="ECO:0000256" key="3">
    <source>
        <dbReference type="ARBA" id="ARBA00023242"/>
    </source>
</evidence>
<reference evidence="7 8" key="1">
    <citation type="journal article" date="2021" name="Sci. Rep.">
        <title>The genome of the diatom Chaetoceros tenuissimus carries an ancient integrated fragment of an extant virus.</title>
        <authorList>
            <person name="Hongo Y."/>
            <person name="Kimura K."/>
            <person name="Takaki Y."/>
            <person name="Yoshida Y."/>
            <person name="Baba S."/>
            <person name="Kobayashi G."/>
            <person name="Nagasaki K."/>
            <person name="Hano T."/>
            <person name="Tomaru Y."/>
        </authorList>
    </citation>
    <scope>NUCLEOTIDE SEQUENCE [LARGE SCALE GENOMIC DNA]</scope>
    <source>
        <strain evidence="7 8">NIES-3715</strain>
    </source>
</reference>
<dbReference type="GO" id="GO:0003700">
    <property type="term" value="F:DNA-binding transcription factor activity"/>
    <property type="evidence" value="ECO:0007669"/>
    <property type="project" value="InterPro"/>
</dbReference>
<evidence type="ECO:0000256" key="4">
    <source>
        <dbReference type="RuleBase" id="RU004020"/>
    </source>
</evidence>
<keyword evidence="8" id="KW-1185">Reference proteome</keyword>
<evidence type="ECO:0000256" key="2">
    <source>
        <dbReference type="ARBA" id="ARBA00023125"/>
    </source>
</evidence>
<gene>
    <name evidence="7" type="ORF">CTEN210_08070</name>
</gene>
<evidence type="ECO:0000256" key="5">
    <source>
        <dbReference type="SAM" id="MobiDB-lite"/>
    </source>
</evidence>
<dbReference type="AlphaFoldDB" id="A0AAD3CTM1"/>
<evidence type="ECO:0000313" key="7">
    <source>
        <dbReference type="EMBL" id="GFH51594.1"/>
    </source>
</evidence>
<comment type="subcellular location">
    <subcellularLocation>
        <location evidence="1">Nucleus</location>
    </subcellularLocation>
</comment>
<feature type="compositionally biased region" description="Low complexity" evidence="5">
    <location>
        <begin position="268"/>
        <end position="279"/>
    </location>
</feature>
<feature type="compositionally biased region" description="Low complexity" evidence="5">
    <location>
        <begin position="25"/>
        <end position="36"/>
    </location>
</feature>
<keyword evidence="2" id="KW-0238">DNA-binding</keyword>
<dbReference type="InterPro" id="IPR036388">
    <property type="entry name" value="WH-like_DNA-bd_sf"/>
</dbReference>